<name>A0ABU9TPI0_9GAMM</name>
<proteinExistence type="predicted"/>
<reference evidence="1 2" key="1">
    <citation type="submission" date="2024-03" db="EMBL/GenBank/DDBJ databases">
        <title>Community enrichment and isolation of bacterial strains for fucoidan degradation.</title>
        <authorList>
            <person name="Sichert A."/>
        </authorList>
    </citation>
    <scope>NUCLEOTIDE SEQUENCE [LARGE SCALE GENOMIC DNA]</scope>
    <source>
        <strain evidence="1 2">AS76</strain>
    </source>
</reference>
<evidence type="ECO:0008006" key="3">
    <source>
        <dbReference type="Google" id="ProtNLM"/>
    </source>
</evidence>
<gene>
    <name evidence="1" type="ORF">WNY58_04390</name>
</gene>
<accession>A0ABU9TPI0</accession>
<dbReference type="Proteomes" id="UP001449225">
    <property type="component" value="Unassembled WGS sequence"/>
</dbReference>
<keyword evidence="2" id="KW-1185">Reference proteome</keyword>
<evidence type="ECO:0000313" key="2">
    <source>
        <dbReference type="Proteomes" id="UP001449225"/>
    </source>
</evidence>
<comment type="caution">
    <text evidence="1">The sequence shown here is derived from an EMBL/GenBank/DDBJ whole genome shotgun (WGS) entry which is preliminary data.</text>
</comment>
<protein>
    <recommendedName>
        <fullName evidence="3">Transcriptional antiterminator, Rof</fullName>
    </recommendedName>
</protein>
<dbReference type="RefSeq" id="WP_342853847.1">
    <property type="nucleotide sequence ID" value="NZ_JBBMRA010000003.1"/>
</dbReference>
<sequence>MTDKFEIEMFGDMNPDSCFDLDEATNLIHHEVVRIQDRAYLPVPPSDKAGLIVGALHLNDEVEVIIKFKEGLLQLTKEEFNAGFVVAD</sequence>
<organism evidence="1 2">
    <name type="scientific">Neptuniibacter pectenicola</name>
    <dbReference type="NCBI Taxonomy" id="1806669"/>
    <lineage>
        <taxon>Bacteria</taxon>
        <taxon>Pseudomonadati</taxon>
        <taxon>Pseudomonadota</taxon>
        <taxon>Gammaproteobacteria</taxon>
        <taxon>Oceanospirillales</taxon>
        <taxon>Oceanospirillaceae</taxon>
        <taxon>Neptuniibacter</taxon>
    </lineage>
</organism>
<evidence type="ECO:0000313" key="1">
    <source>
        <dbReference type="EMBL" id="MEM5535626.1"/>
    </source>
</evidence>
<dbReference type="EMBL" id="JBBMRA010000003">
    <property type="protein sequence ID" value="MEM5535626.1"/>
    <property type="molecule type" value="Genomic_DNA"/>
</dbReference>